<dbReference type="GO" id="GO:0051539">
    <property type="term" value="F:4 iron, 4 sulfur cluster binding"/>
    <property type="evidence" value="ECO:0007669"/>
    <property type="project" value="UniProtKB-KW"/>
</dbReference>
<dbReference type="Pfam" id="PF10531">
    <property type="entry name" value="SLBB"/>
    <property type="match status" value="1"/>
</dbReference>
<dbReference type="SUPFAM" id="SSF142984">
    <property type="entry name" value="Nqo1 middle domain-like"/>
    <property type="match status" value="1"/>
</dbReference>
<keyword evidence="2" id="KW-0004">4Fe-4S</keyword>
<dbReference type="InterPro" id="IPR017896">
    <property type="entry name" value="4Fe4S_Fe-S-bd"/>
</dbReference>
<dbReference type="SUPFAM" id="SSF142019">
    <property type="entry name" value="Nqo1 FMN-binding domain-like"/>
    <property type="match status" value="1"/>
</dbReference>
<dbReference type="InterPro" id="IPR011538">
    <property type="entry name" value="Nuo51_FMN-bd"/>
</dbReference>
<protein>
    <submittedName>
        <fullName evidence="8">Uncharacterized protein</fullName>
    </submittedName>
</protein>
<keyword evidence="4" id="KW-0677">Repeat</keyword>
<dbReference type="Pfam" id="PF01512">
    <property type="entry name" value="Complex1_51K"/>
    <property type="match status" value="1"/>
</dbReference>
<organism evidence="8">
    <name type="scientific">Cyprideis torosa</name>
    <dbReference type="NCBI Taxonomy" id="163714"/>
    <lineage>
        <taxon>Eukaryota</taxon>
        <taxon>Metazoa</taxon>
        <taxon>Ecdysozoa</taxon>
        <taxon>Arthropoda</taxon>
        <taxon>Crustacea</taxon>
        <taxon>Oligostraca</taxon>
        <taxon>Ostracoda</taxon>
        <taxon>Podocopa</taxon>
        <taxon>Podocopida</taxon>
        <taxon>Cytherocopina</taxon>
        <taxon>Cytheroidea</taxon>
        <taxon>Cytherideidae</taxon>
        <taxon>Cyprideis</taxon>
    </lineage>
</organism>
<sequence>MVSCGDQVGKGQMIARASNYISAAIHSPTSGTVVAIEERPVPHPSALPGLCVVIESDGEDRWAEGLPARHPDFRELSDVDLRNIVRDAGIVGLGGAAFPTAVKLNPAGKTIDTLVINGIECEPYITCDDRLMREHASEILSGIAVVQHMIHPGQTLIGVEDNKPKAVCALQEALEQNPLPNTEIVVIPTLYPSGGEKQLIKILTGKEVPSMGLPMSIGIICQNVGTMHAVHKAVIEGEPLIERLMTVTGDAVKEPCNLRVRIGTSIADCIKAASGYTSTVQRLIMGGPMMGFALDRDDLPVLKSTNCLLAASAELAPPPSSSMPCIRCGECMKVCPA</sequence>
<evidence type="ECO:0000256" key="2">
    <source>
        <dbReference type="ARBA" id="ARBA00022485"/>
    </source>
</evidence>
<dbReference type="InterPro" id="IPR019554">
    <property type="entry name" value="Soluble_ligand-bd"/>
</dbReference>
<evidence type="ECO:0000256" key="6">
    <source>
        <dbReference type="ARBA" id="ARBA00023004"/>
    </source>
</evidence>
<evidence type="ECO:0000256" key="4">
    <source>
        <dbReference type="ARBA" id="ARBA00022737"/>
    </source>
</evidence>
<dbReference type="Gene3D" id="3.40.50.11540">
    <property type="entry name" value="NADH-ubiquinone oxidoreductase 51kDa subunit"/>
    <property type="match status" value="1"/>
</dbReference>
<dbReference type="InterPro" id="IPR037225">
    <property type="entry name" value="Nuo51_FMN-bd_sf"/>
</dbReference>
<reference evidence="8" key="1">
    <citation type="submission" date="2020-11" db="EMBL/GenBank/DDBJ databases">
        <authorList>
            <person name="Tran Van P."/>
        </authorList>
    </citation>
    <scope>NUCLEOTIDE SEQUENCE</scope>
</reference>
<dbReference type="InterPro" id="IPR010208">
    <property type="entry name" value="Ion_transpt_RnfC/RsxC"/>
</dbReference>
<dbReference type="InterPro" id="IPR017900">
    <property type="entry name" value="4Fe4S_Fe_S_CS"/>
</dbReference>
<keyword evidence="5" id="KW-0249">Electron transport</keyword>
<proteinExistence type="inferred from homology"/>
<evidence type="ECO:0000256" key="5">
    <source>
        <dbReference type="ARBA" id="ARBA00022982"/>
    </source>
</evidence>
<evidence type="ECO:0000256" key="1">
    <source>
        <dbReference type="ARBA" id="ARBA00022448"/>
    </source>
</evidence>
<keyword evidence="6" id="KW-0408">Iron</keyword>
<evidence type="ECO:0000313" key="8">
    <source>
        <dbReference type="EMBL" id="CAD7237993.1"/>
    </source>
</evidence>
<keyword evidence="3" id="KW-0479">Metal-binding</keyword>
<dbReference type="PROSITE" id="PS00198">
    <property type="entry name" value="4FE4S_FER_1"/>
    <property type="match status" value="1"/>
</dbReference>
<dbReference type="OrthoDB" id="8336999at2759"/>
<dbReference type="PANTHER" id="PTHR43034">
    <property type="entry name" value="ION-TRANSLOCATING OXIDOREDUCTASE COMPLEX SUBUNIT C"/>
    <property type="match status" value="1"/>
</dbReference>
<dbReference type="GO" id="GO:0046872">
    <property type="term" value="F:metal ion binding"/>
    <property type="evidence" value="ECO:0007669"/>
    <property type="project" value="UniProtKB-KW"/>
</dbReference>
<dbReference type="AlphaFoldDB" id="A0A7R8X151"/>
<dbReference type="HAMAP" id="MF_00461">
    <property type="entry name" value="RsxC_RnfC"/>
    <property type="match status" value="1"/>
</dbReference>
<evidence type="ECO:0000256" key="3">
    <source>
        <dbReference type="ARBA" id="ARBA00022723"/>
    </source>
</evidence>
<dbReference type="EMBL" id="OB694522">
    <property type="protein sequence ID" value="CAD7237993.1"/>
    <property type="molecule type" value="Genomic_DNA"/>
</dbReference>
<dbReference type="PROSITE" id="PS51379">
    <property type="entry name" value="4FE4S_FER_2"/>
    <property type="match status" value="1"/>
</dbReference>
<name>A0A7R8X151_9CRUS</name>
<dbReference type="Pfam" id="PF13375">
    <property type="entry name" value="RnfC_N"/>
    <property type="match status" value="1"/>
</dbReference>
<accession>A0A7R8X151</accession>
<keyword evidence="1" id="KW-0813">Transport</keyword>
<gene>
    <name evidence="8" type="ORF">CTOB1V02_LOCUS15808</name>
</gene>
<dbReference type="NCBIfam" id="NF003454">
    <property type="entry name" value="PRK05035.1"/>
    <property type="match status" value="1"/>
</dbReference>
<dbReference type="Gene3D" id="3.10.20.600">
    <property type="match status" value="1"/>
</dbReference>
<feature type="non-terminal residue" evidence="8">
    <location>
        <position position="337"/>
    </location>
</feature>
<dbReference type="GO" id="GO:0016020">
    <property type="term" value="C:membrane"/>
    <property type="evidence" value="ECO:0007669"/>
    <property type="project" value="InterPro"/>
</dbReference>
<dbReference type="NCBIfam" id="TIGR01945">
    <property type="entry name" value="rnfC"/>
    <property type="match status" value="1"/>
</dbReference>
<keyword evidence="7" id="KW-0411">Iron-sulfur</keyword>
<dbReference type="InterPro" id="IPR026902">
    <property type="entry name" value="RnfC_N"/>
</dbReference>
<evidence type="ECO:0000256" key="7">
    <source>
        <dbReference type="ARBA" id="ARBA00023014"/>
    </source>
</evidence>
<dbReference type="GO" id="GO:0009055">
    <property type="term" value="F:electron transfer activity"/>
    <property type="evidence" value="ECO:0007669"/>
    <property type="project" value="InterPro"/>
</dbReference>
<dbReference type="PANTHER" id="PTHR43034:SF2">
    <property type="entry name" value="ION-TRANSLOCATING OXIDOREDUCTASE COMPLEX SUBUNIT C"/>
    <property type="match status" value="1"/>
</dbReference>